<dbReference type="PANTHER" id="PTHR13707">
    <property type="entry name" value="KETOACID-COENZYME A TRANSFERASE"/>
    <property type="match status" value="1"/>
</dbReference>
<accession>A0A104ADG2</accession>
<dbReference type="Pfam" id="PF01144">
    <property type="entry name" value="CoA_trans"/>
    <property type="match status" value="1"/>
</dbReference>
<name>A0A104ADG2_BURCE</name>
<reference evidence="3 4" key="1">
    <citation type="submission" date="2015-11" db="EMBL/GenBank/DDBJ databases">
        <title>Expanding the genomic diversity of Burkholderia species for the development of highly accurate diagnostics.</title>
        <authorList>
            <person name="Sahl J."/>
            <person name="Keim P."/>
            <person name="Wagner D."/>
        </authorList>
    </citation>
    <scope>NUCLEOTIDE SEQUENCE [LARGE SCALE GENOMIC DNA]</scope>
    <source>
        <strain evidence="3 4">MSMB1302</strain>
    </source>
</reference>
<gene>
    <name evidence="3" type="ORF">WS90_33080</name>
</gene>
<sequence>MTERRMDKRMQLADAVAPIPDGASIMVGGFGSPGTPFSLLAELQRQGKRDLTIIKNDANQDNYGVSRLIEAGVVSRLLTTHLGLSGPARRAYLSGALQIEFFSQGLFAERIRCAGVGLPGIVTDIELPPELGVTRETISVDGRTLFFERALRADFALLRADRADTCGNLRYRGAARNFSPLMAMAADRVLVEARVVDATPLAPDDIHTPGIHVHGLIQIDGDTDEYQPIQR</sequence>
<dbReference type="EMBL" id="LOYH01000105">
    <property type="protein sequence ID" value="KVK73004.1"/>
    <property type="molecule type" value="Genomic_DNA"/>
</dbReference>
<dbReference type="InterPro" id="IPR004163">
    <property type="entry name" value="CoA_transf_BS"/>
</dbReference>
<evidence type="ECO:0000256" key="1">
    <source>
        <dbReference type="ARBA" id="ARBA00005612"/>
    </source>
</evidence>
<dbReference type="SMART" id="SM00882">
    <property type="entry name" value="CoA_trans"/>
    <property type="match status" value="1"/>
</dbReference>
<dbReference type="Gene3D" id="3.40.1080.10">
    <property type="entry name" value="Glutaconate Coenzyme A-transferase"/>
    <property type="match status" value="1"/>
</dbReference>
<dbReference type="AlphaFoldDB" id="A0A104ADG2"/>
<comment type="caution">
    <text evidence="3">The sequence shown here is derived from an EMBL/GenBank/DDBJ whole genome shotgun (WGS) entry which is preliminary data.</text>
</comment>
<dbReference type="PROSITE" id="PS01273">
    <property type="entry name" value="COA_TRANSF_1"/>
    <property type="match status" value="1"/>
</dbReference>
<evidence type="ECO:0000256" key="2">
    <source>
        <dbReference type="ARBA" id="ARBA00022679"/>
    </source>
</evidence>
<dbReference type="NCBIfam" id="TIGR02429">
    <property type="entry name" value="pcaI_scoA_fam"/>
    <property type="match status" value="1"/>
</dbReference>
<evidence type="ECO:0000313" key="4">
    <source>
        <dbReference type="Proteomes" id="UP000069001"/>
    </source>
</evidence>
<proteinExistence type="inferred from homology"/>
<dbReference type="PANTHER" id="PTHR13707:SF60">
    <property type="entry name" value="ACETATE COA-TRANSFERASE SUBUNIT ALPHA"/>
    <property type="match status" value="1"/>
</dbReference>
<organism evidence="3 4">
    <name type="scientific">Burkholderia cepacia</name>
    <name type="common">Pseudomonas cepacia</name>
    <dbReference type="NCBI Taxonomy" id="292"/>
    <lineage>
        <taxon>Bacteria</taxon>
        <taxon>Pseudomonadati</taxon>
        <taxon>Pseudomonadota</taxon>
        <taxon>Betaproteobacteria</taxon>
        <taxon>Burkholderiales</taxon>
        <taxon>Burkholderiaceae</taxon>
        <taxon>Burkholderia</taxon>
        <taxon>Burkholderia cepacia complex</taxon>
    </lineage>
</organism>
<dbReference type="InterPro" id="IPR004165">
    <property type="entry name" value="CoA_trans_fam_I"/>
</dbReference>
<dbReference type="SUPFAM" id="SSF100950">
    <property type="entry name" value="NagB/RpiA/CoA transferase-like"/>
    <property type="match status" value="1"/>
</dbReference>
<keyword evidence="2 3" id="KW-0808">Transferase</keyword>
<comment type="similarity">
    <text evidence="1">Belongs to the 3-oxoacid CoA-transferase subunit A family.</text>
</comment>
<dbReference type="Proteomes" id="UP000069001">
    <property type="component" value="Unassembled WGS sequence"/>
</dbReference>
<dbReference type="InterPro" id="IPR037171">
    <property type="entry name" value="NagB/RpiA_transferase-like"/>
</dbReference>
<evidence type="ECO:0000313" key="3">
    <source>
        <dbReference type="EMBL" id="KVK73004.1"/>
    </source>
</evidence>
<dbReference type="InterPro" id="IPR012792">
    <property type="entry name" value="3-oxoacid_CoA-transf_A"/>
</dbReference>
<protein>
    <submittedName>
        <fullName evidence="3">Acetate CoA-transferase</fullName>
    </submittedName>
</protein>
<dbReference type="GO" id="GO:0008410">
    <property type="term" value="F:CoA-transferase activity"/>
    <property type="evidence" value="ECO:0007669"/>
    <property type="project" value="InterPro"/>
</dbReference>